<feature type="transmembrane region" description="Helical" evidence="8">
    <location>
        <begin position="287"/>
        <end position="308"/>
    </location>
</feature>
<dbReference type="OrthoDB" id="1077582at2759"/>
<evidence type="ECO:0000256" key="3">
    <source>
        <dbReference type="ARBA" id="ARBA00022679"/>
    </source>
</evidence>
<accession>A0A3L6Q8U0</accession>
<dbReference type="PANTHER" id="PTHR31595">
    <property type="entry name" value="LONG-CHAIN-ALCOHOL O-FATTY-ACYLTRANSFERASE 3-RELATED"/>
    <property type="match status" value="1"/>
</dbReference>
<evidence type="ECO:0000259" key="9">
    <source>
        <dbReference type="Pfam" id="PF13813"/>
    </source>
</evidence>
<proteinExistence type="inferred from homology"/>
<dbReference type="InterPro" id="IPR044851">
    <property type="entry name" value="Wax_synthase"/>
</dbReference>
<name>A0A3L6Q8U0_PANMI</name>
<dbReference type="PANTHER" id="PTHR31595:SF54">
    <property type="entry name" value="OS07G0540000 PROTEIN"/>
    <property type="match status" value="1"/>
</dbReference>
<dbReference type="GO" id="GO:0008374">
    <property type="term" value="F:O-acyltransferase activity"/>
    <property type="evidence" value="ECO:0007669"/>
    <property type="project" value="InterPro"/>
</dbReference>
<feature type="transmembrane region" description="Helical" evidence="8">
    <location>
        <begin position="122"/>
        <end position="140"/>
    </location>
</feature>
<dbReference type="Proteomes" id="UP000275267">
    <property type="component" value="Unassembled WGS sequence"/>
</dbReference>
<comment type="subcellular location">
    <subcellularLocation>
        <location evidence="1">Membrane</location>
        <topology evidence="1">Multi-pass membrane protein</topology>
    </subcellularLocation>
</comment>
<keyword evidence="3" id="KW-0808">Transferase</keyword>
<evidence type="ECO:0000313" key="11">
    <source>
        <dbReference type="Proteomes" id="UP000275267"/>
    </source>
</evidence>
<dbReference type="InterPro" id="IPR017088">
    <property type="entry name" value="Wax_synthase_Magnoliopsida"/>
</dbReference>
<dbReference type="Pfam" id="PF13813">
    <property type="entry name" value="MBOAT_2"/>
    <property type="match status" value="1"/>
</dbReference>
<feature type="transmembrane region" description="Helical" evidence="8">
    <location>
        <begin position="36"/>
        <end position="54"/>
    </location>
</feature>
<keyword evidence="6 8" id="KW-0472">Membrane</keyword>
<keyword evidence="4 8" id="KW-0812">Transmembrane</keyword>
<evidence type="ECO:0000256" key="6">
    <source>
        <dbReference type="ARBA" id="ARBA00023136"/>
    </source>
</evidence>
<organism evidence="10 11">
    <name type="scientific">Panicum miliaceum</name>
    <name type="common">Proso millet</name>
    <name type="synonym">Broomcorn millet</name>
    <dbReference type="NCBI Taxonomy" id="4540"/>
    <lineage>
        <taxon>Eukaryota</taxon>
        <taxon>Viridiplantae</taxon>
        <taxon>Streptophyta</taxon>
        <taxon>Embryophyta</taxon>
        <taxon>Tracheophyta</taxon>
        <taxon>Spermatophyta</taxon>
        <taxon>Magnoliopsida</taxon>
        <taxon>Liliopsida</taxon>
        <taxon>Poales</taxon>
        <taxon>Poaceae</taxon>
        <taxon>PACMAD clade</taxon>
        <taxon>Panicoideae</taxon>
        <taxon>Panicodae</taxon>
        <taxon>Paniceae</taxon>
        <taxon>Panicinae</taxon>
        <taxon>Panicum</taxon>
        <taxon>Panicum sect. Panicum</taxon>
    </lineage>
</organism>
<dbReference type="EMBL" id="PQIB02000013">
    <property type="protein sequence ID" value="RLM75032.1"/>
    <property type="molecule type" value="Genomic_DNA"/>
</dbReference>
<reference evidence="11" key="1">
    <citation type="journal article" date="2019" name="Nat. Commun.">
        <title>The genome of broomcorn millet.</title>
        <authorList>
            <person name="Zou C."/>
            <person name="Miki D."/>
            <person name="Li D."/>
            <person name="Tang Q."/>
            <person name="Xiao L."/>
            <person name="Rajput S."/>
            <person name="Deng P."/>
            <person name="Jia W."/>
            <person name="Huang R."/>
            <person name="Zhang M."/>
            <person name="Sun Y."/>
            <person name="Hu J."/>
            <person name="Fu X."/>
            <person name="Schnable P.S."/>
            <person name="Li F."/>
            <person name="Zhang H."/>
            <person name="Feng B."/>
            <person name="Zhu X."/>
            <person name="Liu R."/>
            <person name="Schnable J.C."/>
            <person name="Zhu J.-K."/>
            <person name="Zhang H."/>
        </authorList>
    </citation>
    <scope>NUCLEOTIDE SEQUENCE [LARGE SCALE GENOMIC DNA]</scope>
</reference>
<feature type="transmembrane region" description="Helical" evidence="8">
    <location>
        <begin position="226"/>
        <end position="248"/>
    </location>
</feature>
<feature type="domain" description="Wax synthase" evidence="9">
    <location>
        <begin position="184"/>
        <end position="262"/>
    </location>
</feature>
<keyword evidence="11" id="KW-1185">Reference proteome</keyword>
<feature type="transmembrane region" description="Helical" evidence="8">
    <location>
        <begin position="61"/>
        <end position="78"/>
    </location>
</feature>
<sequence length="341" mass="36238">MASELAGLAVVSAAAAGALSYARLATSRLSPGIPRLAALLPVLLLLPVLPFAFASIHLRTISAFFFVWLCGFKLLLLAAGHGPLHPALPLVRFVACAALPVKVQDGKQQQQQQQPSRALPSGFLLSYAAKAALFAALVSARCCRARMPAYAVPVFDGAHVYLMLELFLASAAALARALLGAELEPQFDRPYLASSLGDFWGRRWNLMVPGVLRPCVYRPVRARLGAAAGVLAAFLVSGAMHEVMFYYITLEAGTGEVTAFFALHGACVVAERCWQGSGLWRPPRPTATALTLAFVTGTGSWLFFAPVIRSGLDKAIIAECEGMLALLERAGRNLAAAAHLV</sequence>
<evidence type="ECO:0000256" key="1">
    <source>
        <dbReference type="ARBA" id="ARBA00004141"/>
    </source>
</evidence>
<keyword evidence="5 8" id="KW-1133">Transmembrane helix</keyword>
<comment type="caution">
    <text evidence="10">The sequence shown here is derived from an EMBL/GenBank/DDBJ whole genome shotgun (WGS) entry which is preliminary data.</text>
</comment>
<evidence type="ECO:0000256" key="2">
    <source>
        <dbReference type="ARBA" id="ARBA00007282"/>
    </source>
</evidence>
<protein>
    <submittedName>
        <fullName evidence="10">Wax synthase isoform 1</fullName>
    </submittedName>
</protein>
<evidence type="ECO:0000313" key="10">
    <source>
        <dbReference type="EMBL" id="RLM75032.1"/>
    </source>
</evidence>
<dbReference type="InterPro" id="IPR032805">
    <property type="entry name" value="Wax_synthase_dom"/>
</dbReference>
<evidence type="ECO:0000256" key="7">
    <source>
        <dbReference type="ARBA" id="ARBA00023315"/>
    </source>
</evidence>
<keyword evidence="7" id="KW-0012">Acyltransferase</keyword>
<dbReference type="PIRSF" id="PIRSF037006">
    <property type="entry name" value="Wax_synthase"/>
    <property type="match status" value="1"/>
</dbReference>
<dbReference type="GO" id="GO:0016020">
    <property type="term" value="C:membrane"/>
    <property type="evidence" value="ECO:0007669"/>
    <property type="project" value="UniProtKB-SubCell"/>
</dbReference>
<dbReference type="AlphaFoldDB" id="A0A3L6Q8U0"/>
<gene>
    <name evidence="10" type="ORF">C2845_PM15G11000</name>
</gene>
<comment type="similarity">
    <text evidence="2">Belongs to the wax synthase family.</text>
</comment>
<dbReference type="GO" id="GO:0006629">
    <property type="term" value="P:lipid metabolic process"/>
    <property type="evidence" value="ECO:0007669"/>
    <property type="project" value="InterPro"/>
</dbReference>
<evidence type="ECO:0000256" key="5">
    <source>
        <dbReference type="ARBA" id="ARBA00022989"/>
    </source>
</evidence>
<evidence type="ECO:0000256" key="4">
    <source>
        <dbReference type="ARBA" id="ARBA00022692"/>
    </source>
</evidence>
<evidence type="ECO:0000256" key="8">
    <source>
        <dbReference type="SAM" id="Phobius"/>
    </source>
</evidence>
<dbReference type="STRING" id="4540.A0A3L6Q8U0"/>